<reference evidence="1 2" key="1">
    <citation type="submission" date="2019-11" db="EMBL/GenBank/DDBJ databases">
        <title>Gordonia sp. nov., a novel actinobacterium isolated from mangrove soil in Hainan.</title>
        <authorList>
            <person name="Huang X."/>
            <person name="Xie Y."/>
            <person name="Chu X."/>
            <person name="Xiao K."/>
        </authorList>
    </citation>
    <scope>NUCLEOTIDE SEQUENCE [LARGE SCALE GENOMIC DNA]</scope>
    <source>
        <strain evidence="1 2">HNM0687</strain>
    </source>
</reference>
<keyword evidence="2" id="KW-1185">Reference proteome</keyword>
<dbReference type="RefSeq" id="WP_160903625.1">
    <property type="nucleotide sequence ID" value="NZ_CP102850.1"/>
</dbReference>
<protein>
    <submittedName>
        <fullName evidence="1">Uncharacterized protein</fullName>
    </submittedName>
</protein>
<name>A0A6L7GTY0_9ACTN</name>
<dbReference type="EMBL" id="WMBR01000005">
    <property type="protein sequence ID" value="MXP23469.1"/>
    <property type="molecule type" value="Genomic_DNA"/>
</dbReference>
<proteinExistence type="predicted"/>
<accession>A0A6L7GTY0</accession>
<sequence length="133" mass="14122">MASQTEPVPTTRAAEQFFELDRTIDIEVSAMGRLVAALAEALRICVSLPPGLSGDDIGADRRIIELASAVSVCGLLQAEGPSSGCISTPPELFPRIAQLLNAAADDAEDPRVARALRRDAQHVQHVALGHRDD</sequence>
<dbReference type="Proteomes" id="UP000475545">
    <property type="component" value="Unassembled WGS sequence"/>
</dbReference>
<gene>
    <name evidence="1" type="ORF">GIY30_19195</name>
</gene>
<comment type="caution">
    <text evidence="1">The sequence shown here is derived from an EMBL/GenBank/DDBJ whole genome shotgun (WGS) entry which is preliminary data.</text>
</comment>
<evidence type="ECO:0000313" key="2">
    <source>
        <dbReference type="Proteomes" id="UP000475545"/>
    </source>
</evidence>
<evidence type="ECO:0000313" key="1">
    <source>
        <dbReference type="EMBL" id="MXP23469.1"/>
    </source>
</evidence>
<dbReference type="AlphaFoldDB" id="A0A6L7GTY0"/>
<organism evidence="1 2">
    <name type="scientific">Gordonia mangrovi</name>
    <dbReference type="NCBI Taxonomy" id="2665643"/>
    <lineage>
        <taxon>Bacteria</taxon>
        <taxon>Bacillati</taxon>
        <taxon>Actinomycetota</taxon>
        <taxon>Actinomycetes</taxon>
        <taxon>Mycobacteriales</taxon>
        <taxon>Gordoniaceae</taxon>
        <taxon>Gordonia</taxon>
    </lineage>
</organism>